<feature type="transmembrane region" description="Helical" evidence="1">
    <location>
        <begin position="57"/>
        <end position="76"/>
    </location>
</feature>
<evidence type="ECO:0000313" key="3">
    <source>
        <dbReference type="Proteomes" id="UP000063387"/>
    </source>
</evidence>
<gene>
    <name evidence="2" type="ORF">LOKO_00060</name>
</gene>
<evidence type="ECO:0008006" key="4">
    <source>
        <dbReference type="Google" id="ProtNLM"/>
    </source>
</evidence>
<reference evidence="2 3" key="2">
    <citation type="submission" date="2016-02" db="EMBL/GenBank/DDBJ databases">
        <authorList>
            <person name="Wen L."/>
            <person name="He K."/>
            <person name="Yang H."/>
        </authorList>
    </citation>
    <scope>NUCLEOTIDE SEQUENCE [LARGE SCALE GENOMIC DNA]</scope>
    <source>
        <strain evidence="2 3">AGD 8-3</strain>
    </source>
</reference>
<name>A0A0X8HB08_9GAMM</name>
<keyword evidence="1" id="KW-1133">Transmembrane helix</keyword>
<reference evidence="2 3" key="1">
    <citation type="journal article" date="2016" name="Genome Announc.">
        <title>Draft Genome Sequence of 'Halomonas chromatireducens' Strain AGD 8-3, a Haloalkaliphilic Chromate- and Selenite-Reducing Gammaproteobacterium.</title>
        <authorList>
            <person name="Sharko F.S."/>
            <person name="Shapovalova A.A."/>
            <person name="Tsygankova S.V."/>
            <person name="Komova A.V."/>
            <person name="Boulygina E.S."/>
            <person name="Teslyuk A.B."/>
            <person name="Gotovtsev P.M."/>
            <person name="Namsaraev Z.B."/>
            <person name="Khijniak T.V."/>
            <person name="Nedoluzhko A.V."/>
            <person name="Vasilov R.G."/>
        </authorList>
    </citation>
    <scope>NUCLEOTIDE SEQUENCE [LARGE SCALE GENOMIC DNA]</scope>
    <source>
        <strain evidence="2 3">AGD 8-3</strain>
    </source>
</reference>
<feature type="transmembrane region" description="Helical" evidence="1">
    <location>
        <begin position="141"/>
        <end position="159"/>
    </location>
</feature>
<keyword evidence="3" id="KW-1185">Reference proteome</keyword>
<protein>
    <recommendedName>
        <fullName evidence="4">Inner membrane protein</fullName>
    </recommendedName>
</protein>
<dbReference type="RefSeq" id="WP_066443500.1">
    <property type="nucleotide sequence ID" value="NZ_CP014226.1"/>
</dbReference>
<dbReference type="AlphaFoldDB" id="A0A0X8HB08"/>
<dbReference type="Pfam" id="PF04307">
    <property type="entry name" value="YdjM"/>
    <property type="match status" value="1"/>
</dbReference>
<dbReference type="EMBL" id="CP014226">
    <property type="protein sequence ID" value="AMC99164.1"/>
    <property type="molecule type" value="Genomic_DNA"/>
</dbReference>
<evidence type="ECO:0000313" key="2">
    <source>
        <dbReference type="EMBL" id="AMC99164.1"/>
    </source>
</evidence>
<dbReference type="KEGG" id="hco:LOKO_00060"/>
<dbReference type="STRING" id="507626.LOKO_00060"/>
<sequence length="223" mass="23769">MADFRTHLSAAVGGGVLLAVTGWQSGLWTPAEALPLAALTAFGGILPDIDADQSHAVRLIFNTMAVLAVVIGVLLLHARLEPGALLMVCGGLYVGVRHVLSPIFKRFSVHRGIWHSLLAAVLCGLATSVAGYHFLAQEGRLAWAQGLALALGYLIHLALDELYSVDLSGARLKRSFGTALKLFDYRAPGNSLVMLLMVAGLVPWLPSWSVLGELVAQGLTLWR</sequence>
<keyword evidence="1" id="KW-0472">Membrane</keyword>
<proteinExistence type="predicted"/>
<accession>A0A0X8HB08</accession>
<evidence type="ECO:0000256" key="1">
    <source>
        <dbReference type="SAM" id="Phobius"/>
    </source>
</evidence>
<dbReference type="InterPro" id="IPR007404">
    <property type="entry name" value="YdjM-like"/>
</dbReference>
<organism evidence="2 3">
    <name type="scientific">Halomonas chromatireducens</name>
    <dbReference type="NCBI Taxonomy" id="507626"/>
    <lineage>
        <taxon>Bacteria</taxon>
        <taxon>Pseudomonadati</taxon>
        <taxon>Pseudomonadota</taxon>
        <taxon>Gammaproteobacteria</taxon>
        <taxon>Oceanospirillales</taxon>
        <taxon>Halomonadaceae</taxon>
        <taxon>Halomonas</taxon>
    </lineage>
</organism>
<feature type="transmembrane region" description="Helical" evidence="1">
    <location>
        <begin position="83"/>
        <end position="100"/>
    </location>
</feature>
<feature type="transmembrane region" description="Helical" evidence="1">
    <location>
        <begin position="192"/>
        <end position="216"/>
    </location>
</feature>
<dbReference type="OrthoDB" id="5295350at2"/>
<dbReference type="PATRIC" id="fig|507626.3.peg.60"/>
<feature type="transmembrane region" description="Helical" evidence="1">
    <location>
        <begin position="112"/>
        <end position="134"/>
    </location>
</feature>
<dbReference type="Proteomes" id="UP000063387">
    <property type="component" value="Chromosome"/>
</dbReference>
<keyword evidence="1" id="KW-0812">Transmembrane</keyword>